<dbReference type="Proteomes" id="UP000006039">
    <property type="component" value="Unassembled WGS sequence"/>
</dbReference>
<reference evidence="2" key="3">
    <citation type="submission" date="2010-09" db="EMBL/GenBank/DDBJ databases">
        <title>Annotation of Gaeumannomyces graminis var. tritici R3-111a-1.</title>
        <authorList>
            <consortium name="The Broad Institute Genome Sequencing Platform"/>
            <person name="Ma L.-J."/>
            <person name="Dead R."/>
            <person name="Young S.K."/>
            <person name="Zeng Q."/>
            <person name="Gargeya S."/>
            <person name="Fitzgerald M."/>
            <person name="Haas B."/>
            <person name="Abouelleil A."/>
            <person name="Alvarado L."/>
            <person name="Arachchi H.M."/>
            <person name="Berlin A."/>
            <person name="Brown A."/>
            <person name="Chapman S.B."/>
            <person name="Chen Z."/>
            <person name="Dunbar C."/>
            <person name="Freedman E."/>
            <person name="Gearin G."/>
            <person name="Gellesch M."/>
            <person name="Goldberg J."/>
            <person name="Griggs A."/>
            <person name="Gujja S."/>
            <person name="Heiman D."/>
            <person name="Howarth C."/>
            <person name="Larson L."/>
            <person name="Lui A."/>
            <person name="MacDonald P.J.P."/>
            <person name="Mehta T."/>
            <person name="Montmayeur A."/>
            <person name="Murphy C."/>
            <person name="Neiman D."/>
            <person name="Pearson M."/>
            <person name="Priest M."/>
            <person name="Roberts A."/>
            <person name="Saif S."/>
            <person name="Shea T."/>
            <person name="Shenoy N."/>
            <person name="Sisk P."/>
            <person name="Stolte C."/>
            <person name="Sykes S."/>
            <person name="Yandava C."/>
            <person name="Wortman J."/>
            <person name="Nusbaum C."/>
            <person name="Birren B."/>
        </authorList>
    </citation>
    <scope>NUCLEOTIDE SEQUENCE</scope>
    <source>
        <strain evidence="2">R3-111a-1</strain>
    </source>
</reference>
<feature type="compositionally biased region" description="Basic and acidic residues" evidence="1">
    <location>
        <begin position="50"/>
        <end position="74"/>
    </location>
</feature>
<dbReference type="EnsemblFungi" id="EJT76070">
    <property type="protein sequence ID" value="EJT76070"/>
    <property type="gene ID" value="GGTG_05994"/>
</dbReference>
<feature type="compositionally biased region" description="Low complexity" evidence="1">
    <location>
        <begin position="299"/>
        <end position="308"/>
    </location>
</feature>
<feature type="region of interest" description="Disordered" evidence="1">
    <location>
        <begin position="288"/>
        <end position="372"/>
    </location>
</feature>
<feature type="region of interest" description="Disordered" evidence="1">
    <location>
        <begin position="214"/>
        <end position="260"/>
    </location>
</feature>
<feature type="compositionally biased region" description="Polar residues" evidence="1">
    <location>
        <begin position="248"/>
        <end position="258"/>
    </location>
</feature>
<feature type="compositionally biased region" description="Basic and acidic residues" evidence="1">
    <location>
        <begin position="288"/>
        <end position="298"/>
    </location>
</feature>
<feature type="compositionally biased region" description="Acidic residues" evidence="1">
    <location>
        <begin position="37"/>
        <end position="46"/>
    </location>
</feature>
<name>J3NXI8_GAET3</name>
<dbReference type="InterPro" id="IPR022124">
    <property type="entry name" value="DUF3659"/>
</dbReference>
<dbReference type="AlphaFoldDB" id="J3NXI8"/>
<reference evidence="3" key="4">
    <citation type="journal article" date="2015" name="G3 (Bethesda)">
        <title>Genome sequences of three phytopathogenic species of the Magnaporthaceae family of fungi.</title>
        <authorList>
            <person name="Okagaki L.H."/>
            <person name="Nunes C.C."/>
            <person name="Sailsbery J."/>
            <person name="Clay B."/>
            <person name="Brown D."/>
            <person name="John T."/>
            <person name="Oh Y."/>
            <person name="Young N."/>
            <person name="Fitzgerald M."/>
            <person name="Haas B.J."/>
            <person name="Zeng Q."/>
            <person name="Young S."/>
            <person name="Adiconis X."/>
            <person name="Fan L."/>
            <person name="Levin J.Z."/>
            <person name="Mitchell T.K."/>
            <person name="Okubara P.A."/>
            <person name="Farman M.L."/>
            <person name="Kohn L.M."/>
            <person name="Birren B."/>
            <person name="Ma L.-J."/>
            <person name="Dean R.A."/>
        </authorList>
    </citation>
    <scope>NUCLEOTIDE SEQUENCE</scope>
    <source>
        <strain evidence="3">R3-111a-1</strain>
    </source>
</reference>
<dbReference type="eggNOG" id="ENOG502RPCA">
    <property type="taxonomic scope" value="Eukaryota"/>
</dbReference>
<protein>
    <submittedName>
        <fullName evidence="2 3">Uncharacterized protein</fullName>
    </submittedName>
</protein>
<feature type="compositionally biased region" description="Basic and acidic residues" evidence="1">
    <location>
        <begin position="355"/>
        <end position="364"/>
    </location>
</feature>
<dbReference type="RefSeq" id="XP_009222070.1">
    <property type="nucleotide sequence ID" value="XM_009223806.1"/>
</dbReference>
<dbReference type="GeneID" id="20346452"/>
<feature type="compositionally biased region" description="Gly residues" evidence="1">
    <location>
        <begin position="332"/>
        <end position="352"/>
    </location>
</feature>
<feature type="region of interest" description="Disordered" evidence="1">
    <location>
        <begin position="1"/>
        <end position="94"/>
    </location>
</feature>
<evidence type="ECO:0000313" key="4">
    <source>
        <dbReference type="Proteomes" id="UP000006039"/>
    </source>
</evidence>
<dbReference type="Pfam" id="PF12396">
    <property type="entry name" value="DUF3659"/>
    <property type="match status" value="1"/>
</dbReference>
<dbReference type="EMBL" id="GL385397">
    <property type="protein sequence ID" value="EJT76070.1"/>
    <property type="molecule type" value="Genomic_DNA"/>
</dbReference>
<proteinExistence type="predicted"/>
<gene>
    <name evidence="3" type="primary">20346452</name>
    <name evidence="2" type="ORF">GGTG_05994</name>
</gene>
<sequence>MPGSNPASPKTRGKSPPAKSSSRSLGDELGDMRVEDLGDVEPEESSADTGCDREKQQDKPKPEEGKEESEKGNSDGKTTGPRLPKQPTIIGNVTDAYQKEPAYIAPIGPISAIPAVDEVEGVEALGPRNLSGEGHVPSSNRPRFPVWATARLAGKTIDEYGNLVDSDGNVLGCVAGDLPSMVGRAVSSKRGDVLGDDGELLGYVAEIVDGNKGKEKEVEMGEDGQAYTDDGSDVEDPEDGDEEAGALPQQTSSPTSIDQYIGKPSASLQVDHRGNILDSLGNIIGHFRDASKDTKPEEGTAGATTTAGSQQEPRRPIPDHGGAQGPSAAPGPGSGPRQGESAGGAAGLGGGRPKNASDFKKENESPSDIFLDIKSTTEGIQLTIRIPTVFAGPQPRFNVTT</sequence>
<accession>J3NXI8</accession>
<dbReference type="OrthoDB" id="3946749at2759"/>
<reference evidence="4" key="1">
    <citation type="submission" date="2010-07" db="EMBL/GenBank/DDBJ databases">
        <title>The genome sequence of Gaeumannomyces graminis var. tritici strain R3-111a-1.</title>
        <authorList>
            <consortium name="The Broad Institute Genome Sequencing Platform"/>
            <person name="Ma L.-J."/>
            <person name="Dead R."/>
            <person name="Young S."/>
            <person name="Zeng Q."/>
            <person name="Koehrsen M."/>
            <person name="Alvarado L."/>
            <person name="Berlin A."/>
            <person name="Chapman S.B."/>
            <person name="Chen Z."/>
            <person name="Freedman E."/>
            <person name="Gellesch M."/>
            <person name="Goldberg J."/>
            <person name="Griggs A."/>
            <person name="Gujja S."/>
            <person name="Heilman E.R."/>
            <person name="Heiman D."/>
            <person name="Hepburn T."/>
            <person name="Howarth C."/>
            <person name="Jen D."/>
            <person name="Larson L."/>
            <person name="Mehta T."/>
            <person name="Neiman D."/>
            <person name="Pearson M."/>
            <person name="Roberts A."/>
            <person name="Saif S."/>
            <person name="Shea T."/>
            <person name="Shenoy N."/>
            <person name="Sisk P."/>
            <person name="Stolte C."/>
            <person name="Sykes S."/>
            <person name="Walk T."/>
            <person name="White J."/>
            <person name="Yandava C."/>
            <person name="Haas B."/>
            <person name="Nusbaum C."/>
            <person name="Birren B."/>
        </authorList>
    </citation>
    <scope>NUCLEOTIDE SEQUENCE [LARGE SCALE GENOMIC DNA]</scope>
    <source>
        <strain evidence="4">R3-111a-1</strain>
    </source>
</reference>
<feature type="compositionally biased region" description="Acidic residues" evidence="1">
    <location>
        <begin position="230"/>
        <end position="244"/>
    </location>
</feature>
<keyword evidence="4" id="KW-1185">Reference proteome</keyword>
<reference evidence="2" key="2">
    <citation type="submission" date="2010-07" db="EMBL/GenBank/DDBJ databases">
        <authorList>
            <consortium name="The Broad Institute Genome Sequencing Platform"/>
            <consortium name="Broad Institute Genome Sequencing Center for Infectious Disease"/>
            <person name="Ma L.-J."/>
            <person name="Dead R."/>
            <person name="Young S."/>
            <person name="Zeng Q."/>
            <person name="Koehrsen M."/>
            <person name="Alvarado L."/>
            <person name="Berlin A."/>
            <person name="Chapman S.B."/>
            <person name="Chen Z."/>
            <person name="Freedman E."/>
            <person name="Gellesch M."/>
            <person name="Goldberg J."/>
            <person name="Griggs A."/>
            <person name="Gujja S."/>
            <person name="Heilman E.R."/>
            <person name="Heiman D."/>
            <person name="Hepburn T."/>
            <person name="Howarth C."/>
            <person name="Jen D."/>
            <person name="Larson L."/>
            <person name="Mehta T."/>
            <person name="Neiman D."/>
            <person name="Pearson M."/>
            <person name="Roberts A."/>
            <person name="Saif S."/>
            <person name="Shea T."/>
            <person name="Shenoy N."/>
            <person name="Sisk P."/>
            <person name="Stolte C."/>
            <person name="Sykes S."/>
            <person name="Walk T."/>
            <person name="White J."/>
            <person name="Yandava C."/>
            <person name="Haas B."/>
            <person name="Nusbaum C."/>
            <person name="Birren B."/>
        </authorList>
    </citation>
    <scope>NUCLEOTIDE SEQUENCE</scope>
    <source>
        <strain evidence="2">R3-111a-1</strain>
    </source>
</reference>
<reference evidence="3" key="5">
    <citation type="submission" date="2018-04" db="UniProtKB">
        <authorList>
            <consortium name="EnsemblFungi"/>
        </authorList>
    </citation>
    <scope>IDENTIFICATION</scope>
    <source>
        <strain evidence="3">R3-111a-1</strain>
    </source>
</reference>
<dbReference type="HOGENOM" id="CLU_687046_0_0_1"/>
<evidence type="ECO:0000256" key="1">
    <source>
        <dbReference type="SAM" id="MobiDB-lite"/>
    </source>
</evidence>
<dbReference type="VEuPathDB" id="FungiDB:GGTG_05994"/>
<evidence type="ECO:0000313" key="3">
    <source>
        <dbReference type="EnsemblFungi" id="EJT76070"/>
    </source>
</evidence>
<organism evidence="2">
    <name type="scientific">Gaeumannomyces tritici (strain R3-111a-1)</name>
    <name type="common">Wheat and barley take-all root rot fungus</name>
    <name type="synonym">Gaeumannomyces graminis var. tritici</name>
    <dbReference type="NCBI Taxonomy" id="644352"/>
    <lineage>
        <taxon>Eukaryota</taxon>
        <taxon>Fungi</taxon>
        <taxon>Dikarya</taxon>
        <taxon>Ascomycota</taxon>
        <taxon>Pezizomycotina</taxon>
        <taxon>Sordariomycetes</taxon>
        <taxon>Sordariomycetidae</taxon>
        <taxon>Magnaporthales</taxon>
        <taxon>Magnaporthaceae</taxon>
        <taxon>Gaeumannomyces</taxon>
    </lineage>
</organism>
<evidence type="ECO:0000313" key="2">
    <source>
        <dbReference type="EMBL" id="EJT76070.1"/>
    </source>
</evidence>